<keyword evidence="1" id="KW-0732">Signal</keyword>
<feature type="signal peptide" evidence="1">
    <location>
        <begin position="1"/>
        <end position="36"/>
    </location>
</feature>
<evidence type="ECO:0000313" key="3">
    <source>
        <dbReference type="EMBL" id="QGZ94411.1"/>
    </source>
</evidence>
<dbReference type="KEGG" id="tsv:DSM104635_01229"/>
<dbReference type="InterPro" id="IPR038670">
    <property type="entry name" value="HslJ-like_sf"/>
</dbReference>
<dbReference type="Proteomes" id="UP000431269">
    <property type="component" value="Chromosome"/>
</dbReference>
<dbReference type="AlphaFoldDB" id="A0A6I6MKC4"/>
<dbReference type="PROSITE" id="PS51257">
    <property type="entry name" value="PROKAR_LIPOPROTEIN"/>
    <property type="match status" value="1"/>
</dbReference>
<dbReference type="InterPro" id="IPR053147">
    <property type="entry name" value="Hsp_HslJ-like"/>
</dbReference>
<evidence type="ECO:0000256" key="1">
    <source>
        <dbReference type="SAM" id="SignalP"/>
    </source>
</evidence>
<dbReference type="Gene3D" id="2.40.128.270">
    <property type="match status" value="1"/>
</dbReference>
<dbReference type="EMBL" id="CP047045">
    <property type="protein sequence ID" value="QGZ94411.1"/>
    <property type="molecule type" value="Genomic_DNA"/>
</dbReference>
<dbReference type="PANTHER" id="PTHR35535:SF2">
    <property type="entry name" value="DUF306 DOMAIN-CONTAINING PROTEIN"/>
    <property type="match status" value="1"/>
</dbReference>
<proteinExistence type="predicted"/>
<feature type="chain" id="PRO_5026274664" evidence="1">
    <location>
        <begin position="37"/>
        <end position="142"/>
    </location>
</feature>
<name>A0A6I6MKC4_9CAUL</name>
<organism evidence="3 4">
    <name type="scientific">Terricaulis silvestris</name>
    <dbReference type="NCBI Taxonomy" id="2686094"/>
    <lineage>
        <taxon>Bacteria</taxon>
        <taxon>Pseudomonadati</taxon>
        <taxon>Pseudomonadota</taxon>
        <taxon>Alphaproteobacteria</taxon>
        <taxon>Caulobacterales</taxon>
        <taxon>Caulobacteraceae</taxon>
        <taxon>Terricaulis</taxon>
    </lineage>
</organism>
<protein>
    <submittedName>
        <fullName evidence="3">Heat shock protein HslJ</fullName>
    </submittedName>
</protein>
<feature type="domain" description="DUF306" evidence="2">
    <location>
        <begin position="33"/>
        <end position="135"/>
    </location>
</feature>
<evidence type="ECO:0000313" key="4">
    <source>
        <dbReference type="Proteomes" id="UP000431269"/>
    </source>
</evidence>
<dbReference type="PANTHER" id="PTHR35535">
    <property type="entry name" value="HEAT SHOCK PROTEIN HSLJ"/>
    <property type="match status" value="1"/>
</dbReference>
<dbReference type="Pfam" id="PF03724">
    <property type="entry name" value="META"/>
    <property type="match status" value="1"/>
</dbReference>
<gene>
    <name evidence="3" type="primary">hslJ</name>
    <name evidence="3" type="ORF">DSM104635_01229</name>
</gene>
<keyword evidence="4" id="KW-1185">Reference proteome</keyword>
<dbReference type="InterPro" id="IPR005184">
    <property type="entry name" value="DUF306_Meta_HslJ"/>
</dbReference>
<accession>A0A6I6MKC4</accession>
<sequence>MGAVPHRIPLRLTACMSALVAAACASLAPAPSSDLAGTRWAVRSINGQPTQIRTPSVEFAVEDRIAGGGGCNRYSGVYEAADGAIAVRALGRTEMACDTPVMRQEDAFFTVLDDADRYRRDGEQLVITAEDGGSLVLAPLTL</sequence>
<reference evidence="4" key="1">
    <citation type="submission" date="2019-12" db="EMBL/GenBank/DDBJ databases">
        <title>Complete genome of Terracaulis silvestris 0127_4.</title>
        <authorList>
            <person name="Vieira S."/>
            <person name="Riedel T."/>
            <person name="Sproer C."/>
            <person name="Pascual J."/>
            <person name="Boedeker C."/>
            <person name="Overmann J."/>
        </authorList>
    </citation>
    <scope>NUCLEOTIDE SEQUENCE [LARGE SCALE GENOMIC DNA]</scope>
    <source>
        <strain evidence="4">0127_4</strain>
    </source>
</reference>
<evidence type="ECO:0000259" key="2">
    <source>
        <dbReference type="Pfam" id="PF03724"/>
    </source>
</evidence>
<keyword evidence="3" id="KW-0346">Stress response</keyword>